<dbReference type="SUPFAM" id="SSF53448">
    <property type="entry name" value="Nucleotide-diphospho-sugar transferases"/>
    <property type="match status" value="1"/>
</dbReference>
<dbReference type="InterPro" id="IPR001173">
    <property type="entry name" value="Glyco_trans_2-like"/>
</dbReference>
<dbReference type="InterPro" id="IPR050834">
    <property type="entry name" value="Glycosyltransf_2"/>
</dbReference>
<evidence type="ECO:0000313" key="2">
    <source>
        <dbReference type="EMBL" id="APD89612.1"/>
    </source>
</evidence>
<dbReference type="Pfam" id="PF00535">
    <property type="entry name" value="Glycos_transf_2"/>
    <property type="match status" value="1"/>
</dbReference>
<reference evidence="2 3" key="1">
    <citation type="submission" date="2016-11" db="EMBL/GenBank/DDBJ databases">
        <title>Networking in microbes: conjugative elements and plasmids in the genus Alteromonas.</title>
        <authorList>
            <person name="Lopez-Perez M."/>
            <person name="Ramon-Marco N."/>
            <person name="Rodriguez-Valera F."/>
        </authorList>
    </citation>
    <scope>NUCLEOTIDE SEQUENCE [LARGE SCALE GENOMIC DNA]</scope>
    <source>
        <strain evidence="2 3">CP48</strain>
    </source>
</reference>
<evidence type="ECO:0000259" key="1">
    <source>
        <dbReference type="Pfam" id="PF00535"/>
    </source>
</evidence>
<dbReference type="AlphaFoldDB" id="A0AAC9NRS4"/>
<gene>
    <name evidence="2" type="ORF">BM524_07280</name>
</gene>
<dbReference type="EMBL" id="CP018024">
    <property type="protein sequence ID" value="APD89612.1"/>
    <property type="molecule type" value="Genomic_DNA"/>
</dbReference>
<evidence type="ECO:0000313" key="3">
    <source>
        <dbReference type="Proteomes" id="UP000182101"/>
    </source>
</evidence>
<dbReference type="Gene3D" id="3.90.550.10">
    <property type="entry name" value="Spore Coat Polysaccharide Biosynthesis Protein SpsA, Chain A"/>
    <property type="match status" value="1"/>
</dbReference>
<name>A0AAC9NRS4_9ALTE</name>
<dbReference type="InterPro" id="IPR029044">
    <property type="entry name" value="Nucleotide-diphossugar_trans"/>
</dbReference>
<sequence length="281" mass="32168">MLVTVYITTYNRKKLLERAINSVLNQTHSPIELIVADDGSTDGSQEYLTEMHEQGILTAILNTTGKSKGACYGRNRAISTAKGEFISGLDDDDYFEPWRIETFIKKWQEYTVNKKVFSALFDSVVEHRKSGPVACYDTKVATYQKLRKGNVVGNQVFTQTSYLKAVGGFDEQMPALQDWDTWLRLSNQYGDILNINSRSYIQIQNHEGERITGKPAEKIRFAFNRLMNKLQPLTRSEESHLLATMYSGYPQIDIRISELFKIFMGGHFRKVAQVVKRTLLK</sequence>
<dbReference type="CDD" id="cd00761">
    <property type="entry name" value="Glyco_tranf_GTA_type"/>
    <property type="match status" value="1"/>
</dbReference>
<feature type="domain" description="Glycosyltransferase 2-like" evidence="1">
    <location>
        <begin position="4"/>
        <end position="110"/>
    </location>
</feature>
<dbReference type="RefSeq" id="WP_071959028.1">
    <property type="nucleotide sequence ID" value="NZ_CP018024.1"/>
</dbReference>
<protein>
    <recommendedName>
        <fullName evidence="1">Glycosyltransferase 2-like domain-containing protein</fullName>
    </recommendedName>
</protein>
<organism evidence="2 3">
    <name type="scientific">Alteromonas mediterranea</name>
    <dbReference type="NCBI Taxonomy" id="314275"/>
    <lineage>
        <taxon>Bacteria</taxon>
        <taxon>Pseudomonadati</taxon>
        <taxon>Pseudomonadota</taxon>
        <taxon>Gammaproteobacteria</taxon>
        <taxon>Alteromonadales</taxon>
        <taxon>Alteromonadaceae</taxon>
        <taxon>Alteromonas/Salinimonas group</taxon>
        <taxon>Alteromonas</taxon>
    </lineage>
</organism>
<dbReference type="PANTHER" id="PTHR43685:SF2">
    <property type="entry name" value="GLYCOSYLTRANSFERASE 2-LIKE DOMAIN-CONTAINING PROTEIN"/>
    <property type="match status" value="1"/>
</dbReference>
<dbReference type="Proteomes" id="UP000182101">
    <property type="component" value="Chromosome"/>
</dbReference>
<dbReference type="PANTHER" id="PTHR43685">
    <property type="entry name" value="GLYCOSYLTRANSFERASE"/>
    <property type="match status" value="1"/>
</dbReference>
<proteinExistence type="predicted"/>
<accession>A0AAC9NRS4</accession>